<proteinExistence type="predicted"/>
<dbReference type="Proteomes" id="UP000015105">
    <property type="component" value="Chromosome 5D"/>
</dbReference>
<dbReference type="InterPro" id="IPR006912">
    <property type="entry name" value="Harbinger_derived_prot"/>
</dbReference>
<dbReference type="Gramene" id="AET5Gv20425800.3">
    <property type="protein sequence ID" value="AET5Gv20425800.3"/>
    <property type="gene ID" value="AET5Gv20425800"/>
</dbReference>
<reference evidence="2" key="2">
    <citation type="journal article" date="2017" name="Nat. Plants">
        <title>The Aegilops tauschii genome reveals multiple impacts of transposons.</title>
        <authorList>
            <person name="Zhao G."/>
            <person name="Zou C."/>
            <person name="Li K."/>
            <person name="Wang K."/>
            <person name="Li T."/>
            <person name="Gao L."/>
            <person name="Zhang X."/>
            <person name="Wang H."/>
            <person name="Yang Z."/>
            <person name="Liu X."/>
            <person name="Jiang W."/>
            <person name="Mao L."/>
            <person name="Kong X."/>
            <person name="Jiao Y."/>
            <person name="Jia J."/>
        </authorList>
    </citation>
    <scope>NUCLEOTIDE SEQUENCE [LARGE SCALE GENOMIC DNA]</scope>
    <source>
        <strain evidence="2">cv. AL8/78</strain>
    </source>
</reference>
<keyword evidence="2" id="KW-1185">Reference proteome</keyword>
<dbReference type="Gramene" id="AET5Gv20536500.2">
    <property type="protein sequence ID" value="AET5Gv20536500.2"/>
    <property type="gene ID" value="AET5Gv20536500"/>
</dbReference>
<sequence>MYCGKSRDATIVLEAVASEDTWIWHAFFGLPGTLNDINVLNRSPLFKILISGDAPACNYKIMDNEYSMGYYLTDGIYPE</sequence>
<evidence type="ECO:0000313" key="2">
    <source>
        <dbReference type="Proteomes" id="UP000015105"/>
    </source>
</evidence>
<reference evidence="1" key="5">
    <citation type="journal article" date="2021" name="G3 (Bethesda)">
        <title>Aegilops tauschii genome assembly Aet v5.0 features greater sequence contiguity and improved annotation.</title>
        <authorList>
            <person name="Wang L."/>
            <person name="Zhu T."/>
            <person name="Rodriguez J.C."/>
            <person name="Deal K.R."/>
            <person name="Dubcovsky J."/>
            <person name="McGuire P.E."/>
            <person name="Lux T."/>
            <person name="Spannagl M."/>
            <person name="Mayer K.F.X."/>
            <person name="Baldrich P."/>
            <person name="Meyers B.C."/>
            <person name="Huo N."/>
            <person name="Gu Y.Q."/>
            <person name="Zhou H."/>
            <person name="Devos K.M."/>
            <person name="Bennetzen J.L."/>
            <person name="Unver T."/>
            <person name="Budak H."/>
            <person name="Gulick P.J."/>
            <person name="Galiba G."/>
            <person name="Kalapos B."/>
            <person name="Nelson D.R."/>
            <person name="Li P."/>
            <person name="You F.M."/>
            <person name="Luo M.C."/>
            <person name="Dvorak J."/>
        </authorList>
    </citation>
    <scope>NUCLEOTIDE SEQUENCE [LARGE SCALE GENOMIC DNA]</scope>
    <source>
        <strain evidence="1">cv. AL8/78</strain>
    </source>
</reference>
<evidence type="ECO:0000313" key="1">
    <source>
        <dbReference type="EnsemblPlants" id="AET5Gv20536500.2"/>
    </source>
</evidence>
<dbReference type="AlphaFoldDB" id="A0A453KWI8"/>
<organism evidence="1 2">
    <name type="scientific">Aegilops tauschii subsp. strangulata</name>
    <name type="common">Goatgrass</name>
    <dbReference type="NCBI Taxonomy" id="200361"/>
    <lineage>
        <taxon>Eukaryota</taxon>
        <taxon>Viridiplantae</taxon>
        <taxon>Streptophyta</taxon>
        <taxon>Embryophyta</taxon>
        <taxon>Tracheophyta</taxon>
        <taxon>Spermatophyta</taxon>
        <taxon>Magnoliopsida</taxon>
        <taxon>Liliopsida</taxon>
        <taxon>Poales</taxon>
        <taxon>Poaceae</taxon>
        <taxon>BOP clade</taxon>
        <taxon>Pooideae</taxon>
        <taxon>Triticodae</taxon>
        <taxon>Triticeae</taxon>
        <taxon>Triticinae</taxon>
        <taxon>Aegilops</taxon>
    </lineage>
</organism>
<dbReference type="EnsemblPlants" id="AET5Gv20425800.3">
    <property type="protein sequence ID" value="AET5Gv20425800.3"/>
    <property type="gene ID" value="AET5Gv20425800"/>
</dbReference>
<name>A0A453KWI8_AEGTS</name>
<reference evidence="1" key="4">
    <citation type="submission" date="2019-03" db="UniProtKB">
        <authorList>
            <consortium name="EnsemblPlants"/>
        </authorList>
    </citation>
    <scope>IDENTIFICATION</scope>
</reference>
<dbReference type="EnsemblPlants" id="AET5Gv20536500.2">
    <property type="protein sequence ID" value="AET5Gv20536500.2"/>
    <property type="gene ID" value="AET5Gv20536500"/>
</dbReference>
<reference evidence="2" key="1">
    <citation type="journal article" date="2014" name="Science">
        <title>Ancient hybridizations among the ancestral genomes of bread wheat.</title>
        <authorList>
            <consortium name="International Wheat Genome Sequencing Consortium,"/>
            <person name="Marcussen T."/>
            <person name="Sandve S.R."/>
            <person name="Heier L."/>
            <person name="Spannagl M."/>
            <person name="Pfeifer M."/>
            <person name="Jakobsen K.S."/>
            <person name="Wulff B.B."/>
            <person name="Steuernagel B."/>
            <person name="Mayer K.F."/>
            <person name="Olsen O.A."/>
        </authorList>
    </citation>
    <scope>NUCLEOTIDE SEQUENCE [LARGE SCALE GENOMIC DNA]</scope>
    <source>
        <strain evidence="2">cv. AL8/78</strain>
    </source>
</reference>
<protein>
    <submittedName>
        <fullName evidence="1">Uncharacterized protein</fullName>
    </submittedName>
</protein>
<accession>A0A453KWI8</accession>
<dbReference type="Pfam" id="PF04827">
    <property type="entry name" value="Plant_tran"/>
    <property type="match status" value="1"/>
</dbReference>
<reference evidence="1" key="3">
    <citation type="journal article" date="2017" name="Nature">
        <title>Genome sequence of the progenitor of the wheat D genome Aegilops tauschii.</title>
        <authorList>
            <person name="Luo M.C."/>
            <person name="Gu Y.Q."/>
            <person name="Puiu D."/>
            <person name="Wang H."/>
            <person name="Twardziok S.O."/>
            <person name="Deal K.R."/>
            <person name="Huo N."/>
            <person name="Zhu T."/>
            <person name="Wang L."/>
            <person name="Wang Y."/>
            <person name="McGuire P.E."/>
            <person name="Liu S."/>
            <person name="Long H."/>
            <person name="Ramasamy R.K."/>
            <person name="Rodriguez J.C."/>
            <person name="Van S.L."/>
            <person name="Yuan L."/>
            <person name="Wang Z."/>
            <person name="Xia Z."/>
            <person name="Xiao L."/>
            <person name="Anderson O.D."/>
            <person name="Ouyang S."/>
            <person name="Liang Y."/>
            <person name="Zimin A.V."/>
            <person name="Pertea G."/>
            <person name="Qi P."/>
            <person name="Bennetzen J.L."/>
            <person name="Dai X."/>
            <person name="Dawson M.W."/>
            <person name="Muller H.G."/>
            <person name="Kugler K."/>
            <person name="Rivarola-Duarte L."/>
            <person name="Spannagl M."/>
            <person name="Mayer K.F.X."/>
            <person name="Lu F.H."/>
            <person name="Bevan M.W."/>
            <person name="Leroy P."/>
            <person name="Li P."/>
            <person name="You F.M."/>
            <person name="Sun Q."/>
            <person name="Liu Z."/>
            <person name="Lyons E."/>
            <person name="Wicker T."/>
            <person name="Salzberg S.L."/>
            <person name="Devos K.M."/>
            <person name="Dvorak J."/>
        </authorList>
    </citation>
    <scope>NUCLEOTIDE SEQUENCE [LARGE SCALE GENOMIC DNA]</scope>
    <source>
        <strain evidence="1">cv. AL8/78</strain>
    </source>
</reference>